<feature type="region of interest" description="Disordered" evidence="1">
    <location>
        <begin position="1"/>
        <end position="20"/>
    </location>
</feature>
<protein>
    <submittedName>
        <fullName evidence="2">Uncharacterized protein</fullName>
    </submittedName>
</protein>
<dbReference type="Proteomes" id="UP001266305">
    <property type="component" value="Unassembled WGS sequence"/>
</dbReference>
<name>A0ABQ9V8D1_SAGOE</name>
<keyword evidence="3" id="KW-1185">Reference proteome</keyword>
<evidence type="ECO:0000313" key="3">
    <source>
        <dbReference type="Proteomes" id="UP001266305"/>
    </source>
</evidence>
<feature type="non-terminal residue" evidence="2">
    <location>
        <position position="1"/>
    </location>
</feature>
<dbReference type="EMBL" id="JASSZA010000008">
    <property type="protein sequence ID" value="KAK2104918.1"/>
    <property type="molecule type" value="Genomic_DNA"/>
</dbReference>
<organism evidence="2 3">
    <name type="scientific">Saguinus oedipus</name>
    <name type="common">Cotton-top tamarin</name>
    <name type="synonym">Oedipomidas oedipus</name>
    <dbReference type="NCBI Taxonomy" id="9490"/>
    <lineage>
        <taxon>Eukaryota</taxon>
        <taxon>Metazoa</taxon>
        <taxon>Chordata</taxon>
        <taxon>Craniata</taxon>
        <taxon>Vertebrata</taxon>
        <taxon>Euteleostomi</taxon>
        <taxon>Mammalia</taxon>
        <taxon>Eutheria</taxon>
        <taxon>Euarchontoglires</taxon>
        <taxon>Primates</taxon>
        <taxon>Haplorrhini</taxon>
        <taxon>Platyrrhini</taxon>
        <taxon>Cebidae</taxon>
        <taxon>Callitrichinae</taxon>
        <taxon>Saguinus</taxon>
    </lineage>
</organism>
<evidence type="ECO:0000256" key="1">
    <source>
        <dbReference type="SAM" id="MobiDB-lite"/>
    </source>
</evidence>
<sequence>AGRGRRAPGAGAGAGTAPLGPASCCSGPSGLQLGALPSFVCLGLRGVFHREVGGRAHSITPSAPPPGLRPLLPVTLSAGARYFPHLPPALLQGAGAAAALAWSPLPRPR</sequence>
<proteinExistence type="predicted"/>
<accession>A0ABQ9V8D1</accession>
<evidence type="ECO:0000313" key="2">
    <source>
        <dbReference type="EMBL" id="KAK2104918.1"/>
    </source>
</evidence>
<reference evidence="2 3" key="1">
    <citation type="submission" date="2023-05" db="EMBL/GenBank/DDBJ databases">
        <title>B98-5 Cell Line De Novo Hybrid Assembly: An Optical Mapping Approach.</title>
        <authorList>
            <person name="Kananen K."/>
            <person name="Auerbach J.A."/>
            <person name="Kautto E."/>
            <person name="Blachly J.S."/>
        </authorList>
    </citation>
    <scope>NUCLEOTIDE SEQUENCE [LARGE SCALE GENOMIC DNA]</scope>
    <source>
        <strain evidence="2">B95-8</strain>
        <tissue evidence="2">Cell line</tissue>
    </source>
</reference>
<feature type="non-terminal residue" evidence="2">
    <location>
        <position position="109"/>
    </location>
</feature>
<gene>
    <name evidence="2" type="ORF">P7K49_018774</name>
</gene>
<comment type="caution">
    <text evidence="2">The sequence shown here is derived from an EMBL/GenBank/DDBJ whole genome shotgun (WGS) entry which is preliminary data.</text>
</comment>